<dbReference type="InterPro" id="IPR016130">
    <property type="entry name" value="Tyr_Pase_AS"/>
</dbReference>
<dbReference type="InterPro" id="IPR000340">
    <property type="entry name" value="Dual-sp_phosphatase_cat-dom"/>
</dbReference>
<gene>
    <name evidence="9" type="ORF">Esi_0055_0008</name>
</gene>
<dbReference type="Gene3D" id="3.90.190.10">
    <property type="entry name" value="Protein tyrosine phosphatase superfamily"/>
    <property type="match status" value="2"/>
</dbReference>
<evidence type="ECO:0000313" key="9">
    <source>
        <dbReference type="EMBL" id="CBJ27072.1"/>
    </source>
</evidence>
<organism evidence="9 10">
    <name type="scientific">Ectocarpus siliculosus</name>
    <name type="common">Brown alga</name>
    <name type="synonym">Conferva siliculosa</name>
    <dbReference type="NCBI Taxonomy" id="2880"/>
    <lineage>
        <taxon>Eukaryota</taxon>
        <taxon>Sar</taxon>
        <taxon>Stramenopiles</taxon>
        <taxon>Ochrophyta</taxon>
        <taxon>PX clade</taxon>
        <taxon>Phaeophyceae</taxon>
        <taxon>Ectocarpales</taxon>
        <taxon>Ectocarpaceae</taxon>
        <taxon>Ectocarpus</taxon>
    </lineage>
</organism>
<dbReference type="InterPro" id="IPR000387">
    <property type="entry name" value="Tyr_Pase_dom"/>
</dbReference>
<accession>D7G457</accession>
<feature type="domain" description="Tyrosine-protein phosphatase" evidence="7">
    <location>
        <begin position="150"/>
        <end position="309"/>
    </location>
</feature>
<dbReference type="AlphaFoldDB" id="D7G457"/>
<dbReference type="Proteomes" id="UP000002630">
    <property type="component" value="Linkage Group LG15"/>
</dbReference>
<dbReference type="InterPro" id="IPR029021">
    <property type="entry name" value="Prot-tyrosine_phosphatase-like"/>
</dbReference>
<dbReference type="Pfam" id="PF14671">
    <property type="entry name" value="DSPn"/>
    <property type="match status" value="1"/>
</dbReference>
<dbReference type="InterPro" id="IPR044506">
    <property type="entry name" value="CDC14_C"/>
</dbReference>
<keyword evidence="3" id="KW-0132">Cell division</keyword>
<evidence type="ECO:0000256" key="2">
    <source>
        <dbReference type="ARBA" id="ARBA00013064"/>
    </source>
</evidence>
<dbReference type="eggNOG" id="KOG1720">
    <property type="taxonomic scope" value="Eukaryota"/>
</dbReference>
<reference evidence="9 10" key="1">
    <citation type="journal article" date="2010" name="Nature">
        <title>The Ectocarpus genome and the independent evolution of multicellularity in brown algae.</title>
        <authorList>
            <person name="Cock J.M."/>
            <person name="Sterck L."/>
            <person name="Rouze P."/>
            <person name="Scornet D."/>
            <person name="Allen A.E."/>
            <person name="Amoutzias G."/>
            <person name="Anthouard V."/>
            <person name="Artiguenave F."/>
            <person name="Aury J.M."/>
            <person name="Badger J.H."/>
            <person name="Beszteri B."/>
            <person name="Billiau K."/>
            <person name="Bonnet E."/>
            <person name="Bothwell J.H."/>
            <person name="Bowler C."/>
            <person name="Boyen C."/>
            <person name="Brownlee C."/>
            <person name="Carrano C.J."/>
            <person name="Charrier B."/>
            <person name="Cho G.Y."/>
            <person name="Coelho S.M."/>
            <person name="Collen J."/>
            <person name="Corre E."/>
            <person name="Da Silva C."/>
            <person name="Delage L."/>
            <person name="Delaroque N."/>
            <person name="Dittami S.M."/>
            <person name="Doulbeau S."/>
            <person name="Elias M."/>
            <person name="Farnham G."/>
            <person name="Gachon C.M."/>
            <person name="Gschloessl B."/>
            <person name="Heesch S."/>
            <person name="Jabbari K."/>
            <person name="Jubin C."/>
            <person name="Kawai H."/>
            <person name="Kimura K."/>
            <person name="Kloareg B."/>
            <person name="Kupper F.C."/>
            <person name="Lang D."/>
            <person name="Le Bail A."/>
            <person name="Leblanc C."/>
            <person name="Lerouge P."/>
            <person name="Lohr M."/>
            <person name="Lopez P.J."/>
            <person name="Martens C."/>
            <person name="Maumus F."/>
            <person name="Michel G."/>
            <person name="Miranda-Saavedra D."/>
            <person name="Morales J."/>
            <person name="Moreau H."/>
            <person name="Motomura T."/>
            <person name="Nagasato C."/>
            <person name="Napoli C.A."/>
            <person name="Nelson D.R."/>
            <person name="Nyvall-Collen P."/>
            <person name="Peters A.F."/>
            <person name="Pommier C."/>
            <person name="Potin P."/>
            <person name="Poulain J."/>
            <person name="Quesneville H."/>
            <person name="Read B."/>
            <person name="Rensing S.A."/>
            <person name="Ritter A."/>
            <person name="Rousvoal S."/>
            <person name="Samanta M."/>
            <person name="Samson G."/>
            <person name="Schroeder D.C."/>
            <person name="Segurens B."/>
            <person name="Strittmatter M."/>
            <person name="Tonon T."/>
            <person name="Tregear J.W."/>
            <person name="Valentin K."/>
            <person name="von Dassow P."/>
            <person name="Yamagishi T."/>
            <person name="Van de Peer Y."/>
            <person name="Wincker P."/>
        </authorList>
    </citation>
    <scope>NUCLEOTIDE SEQUENCE [LARGE SCALE GENOMIC DNA]</scope>
    <source>
        <strain evidence="10">Ec32 / CCAP1310/4</strain>
    </source>
</reference>
<name>D7G457_ECTSI</name>
<dbReference type="EC" id="3.1.3.48" evidence="2"/>
<dbReference type="SMART" id="SM00195">
    <property type="entry name" value="DSPc"/>
    <property type="match status" value="1"/>
</dbReference>
<dbReference type="EMBL" id="FN649740">
    <property type="protein sequence ID" value="CBJ27072.1"/>
    <property type="molecule type" value="Genomic_DNA"/>
</dbReference>
<feature type="domain" description="Tyrosine specific protein phosphatases" evidence="8">
    <location>
        <begin position="234"/>
        <end position="296"/>
    </location>
</feature>
<dbReference type="PROSITE" id="PS50056">
    <property type="entry name" value="TYR_PHOSPHATASE_2"/>
    <property type="match status" value="1"/>
</dbReference>
<proteinExistence type="inferred from homology"/>
<dbReference type="OrthoDB" id="266663at2759"/>
<evidence type="ECO:0000259" key="8">
    <source>
        <dbReference type="PROSITE" id="PS50056"/>
    </source>
</evidence>
<dbReference type="InterPro" id="IPR050561">
    <property type="entry name" value="PTP"/>
</dbReference>
<protein>
    <recommendedName>
        <fullName evidence="2">protein-tyrosine-phosphatase</fullName>
        <ecNumber evidence="2">3.1.3.48</ecNumber>
    </recommendedName>
</protein>
<dbReference type="GO" id="GO:0051301">
    <property type="term" value="P:cell division"/>
    <property type="evidence" value="ECO:0007669"/>
    <property type="project" value="UniProtKB-KW"/>
</dbReference>
<evidence type="ECO:0000313" key="10">
    <source>
        <dbReference type="Proteomes" id="UP000002630"/>
    </source>
</evidence>
<evidence type="ECO:0000256" key="4">
    <source>
        <dbReference type="ARBA" id="ARBA00022801"/>
    </source>
</evidence>
<keyword evidence="5" id="KW-0904">Protein phosphatase</keyword>
<dbReference type="CDD" id="cd14499">
    <property type="entry name" value="CDC14_C"/>
    <property type="match status" value="1"/>
</dbReference>
<dbReference type="Pfam" id="PF00782">
    <property type="entry name" value="DSPc"/>
    <property type="match status" value="1"/>
</dbReference>
<keyword evidence="4" id="KW-0378">Hydrolase</keyword>
<keyword evidence="10" id="KW-1185">Reference proteome</keyword>
<dbReference type="OMA" id="IQACEAT"/>
<evidence type="ECO:0000256" key="3">
    <source>
        <dbReference type="ARBA" id="ARBA00022618"/>
    </source>
</evidence>
<dbReference type="PROSITE" id="PS50054">
    <property type="entry name" value="TYR_PHOSPHATASE_DUAL"/>
    <property type="match status" value="1"/>
</dbReference>
<sequence length="319" mass="36320">MSSGGGAVELIPADEFSYWNFFLDWGPLSLGNLFRFCRTLNFKLANERRLGKAVYVYSGTHAHKRTNAAFLLTAWLLLYGGRTPEQAFAPFQDVFPPFPPFHDASPCVCTFDLFIPHCLKGLQKARHFSFFNFDTFDVEEYEHYEQVENGDLNWLVDGKFLAFAGPHSRSEMTREGYRTLTPRNYIPYFKKHNVTLVVRLNKKYYDEGLFLDAGIDHLEAYFLDGSVPPPSVIRQFIAACEATPGAVAVHCKAGLGRTGTCIGCYIMKHYSFTAAEVIGWMRICRPGSVIGPQQHYLEQMEGTMHREGFAFRQRVRSIC</sequence>
<dbReference type="PROSITE" id="PS00383">
    <property type="entry name" value="TYR_PHOSPHATASE_1"/>
    <property type="match status" value="1"/>
</dbReference>
<dbReference type="SUPFAM" id="SSF52799">
    <property type="entry name" value="(Phosphotyrosine protein) phosphatases II"/>
    <property type="match status" value="2"/>
</dbReference>
<dbReference type="PANTHER" id="PTHR23339">
    <property type="entry name" value="TYROSINE SPECIFIC PROTEIN PHOSPHATASE AND DUAL SPECIFICITY PROTEIN PHOSPHATASE"/>
    <property type="match status" value="1"/>
</dbReference>
<dbReference type="InterPro" id="IPR029260">
    <property type="entry name" value="DSPn"/>
</dbReference>
<comment type="similarity">
    <text evidence="1">Belongs to the protein-tyrosine phosphatase family. Non-receptor class CDC14 subfamily.</text>
</comment>
<dbReference type="EMBL" id="FN648763">
    <property type="protein sequence ID" value="CBJ27072.1"/>
    <property type="molecule type" value="Genomic_DNA"/>
</dbReference>
<evidence type="ECO:0000256" key="6">
    <source>
        <dbReference type="ARBA" id="ARBA00023306"/>
    </source>
</evidence>
<dbReference type="InParanoid" id="D7G457"/>
<dbReference type="InterPro" id="IPR020422">
    <property type="entry name" value="TYR_PHOSPHATASE_DUAL_dom"/>
</dbReference>
<evidence type="ECO:0000259" key="7">
    <source>
        <dbReference type="PROSITE" id="PS50054"/>
    </source>
</evidence>
<dbReference type="GO" id="GO:0004725">
    <property type="term" value="F:protein tyrosine phosphatase activity"/>
    <property type="evidence" value="ECO:0007669"/>
    <property type="project" value="UniProtKB-EC"/>
</dbReference>
<evidence type="ECO:0000256" key="5">
    <source>
        <dbReference type="ARBA" id="ARBA00022912"/>
    </source>
</evidence>
<dbReference type="FunFam" id="3.90.190.10:FF:000006">
    <property type="entry name" value="Dual specificity protein phosphatase CDC14B"/>
    <property type="match status" value="1"/>
</dbReference>
<dbReference type="STRING" id="2880.D7G457"/>
<dbReference type="CDD" id="cd17657">
    <property type="entry name" value="CDC14_N"/>
    <property type="match status" value="1"/>
</dbReference>
<evidence type="ECO:0000256" key="1">
    <source>
        <dbReference type="ARBA" id="ARBA00007315"/>
    </source>
</evidence>
<keyword evidence="6" id="KW-0131">Cell cycle</keyword>